<dbReference type="GO" id="GO:0042412">
    <property type="term" value="P:taurine biosynthetic process"/>
    <property type="evidence" value="ECO:0007669"/>
    <property type="project" value="UniProtKB-UniRule"/>
</dbReference>
<accession>A0AA97JTJ0</accession>
<feature type="binding site" evidence="12">
    <location>
        <position position="144"/>
    </location>
    <ligand>
        <name>Fe cation</name>
        <dbReference type="ChEBI" id="CHEBI:24875"/>
        <note>catalytic</note>
    </ligand>
</feature>
<dbReference type="InterPro" id="IPR011051">
    <property type="entry name" value="RmlC_Cupin_sf"/>
</dbReference>
<dbReference type="KEGG" id="emc:129334657"/>
<dbReference type="InterPro" id="IPR010300">
    <property type="entry name" value="CDO_1"/>
</dbReference>
<dbReference type="EC" id="1.13.11.20" evidence="13"/>
<keyword evidence="7 13" id="KW-0560">Oxidoreductase</keyword>
<dbReference type="Gene3D" id="2.60.120.10">
    <property type="entry name" value="Jelly Rolls"/>
    <property type="match status" value="1"/>
</dbReference>
<comment type="cofactor">
    <cofactor evidence="1">
        <name>Ni(2+)</name>
        <dbReference type="ChEBI" id="CHEBI:49786"/>
    </cofactor>
</comment>
<dbReference type="CTD" id="1036"/>
<dbReference type="SUPFAM" id="SSF51182">
    <property type="entry name" value="RmlC-like cupins"/>
    <property type="match status" value="1"/>
</dbReference>
<keyword evidence="14" id="KW-1185">Reference proteome</keyword>
<dbReference type="RefSeq" id="XP_054842876.1">
    <property type="nucleotide sequence ID" value="XM_054986901.1"/>
</dbReference>
<dbReference type="PANTHER" id="PTHR12918">
    <property type="entry name" value="CYSTEINE DIOXYGENASE"/>
    <property type="match status" value="1"/>
</dbReference>
<evidence type="ECO:0000256" key="12">
    <source>
        <dbReference type="PIRSR" id="PIRSR610300-51"/>
    </source>
</evidence>
<protein>
    <recommendedName>
        <fullName evidence="13">Cysteine dioxygenase</fullName>
        <ecNumber evidence="13">1.13.11.20</ecNumber>
    </recommendedName>
</protein>
<dbReference type="CDD" id="cd10548">
    <property type="entry name" value="cupin_CDO"/>
    <property type="match status" value="1"/>
</dbReference>
<gene>
    <name evidence="15" type="primary">CDO1</name>
</gene>
<dbReference type="AlphaFoldDB" id="A0AA97JTJ0"/>
<evidence type="ECO:0000256" key="3">
    <source>
        <dbReference type="ARBA" id="ARBA00006622"/>
    </source>
</evidence>
<evidence type="ECO:0000256" key="6">
    <source>
        <dbReference type="ARBA" id="ARBA00022964"/>
    </source>
</evidence>
<evidence type="ECO:0000256" key="5">
    <source>
        <dbReference type="ARBA" id="ARBA00022784"/>
    </source>
</evidence>
<evidence type="ECO:0000256" key="13">
    <source>
        <dbReference type="RuleBase" id="RU366010"/>
    </source>
</evidence>
<dbReference type="Proteomes" id="UP001190640">
    <property type="component" value="Chromosome 8"/>
</dbReference>
<evidence type="ECO:0000256" key="8">
    <source>
        <dbReference type="ARBA" id="ARBA00023004"/>
    </source>
</evidence>
<dbReference type="PANTHER" id="PTHR12918:SF1">
    <property type="entry name" value="CYSTEINE DIOXYGENASE TYPE 1"/>
    <property type="match status" value="1"/>
</dbReference>
<feature type="cross-link" description="3'-(S-cysteinyl)-tyrosine (Cys-Tyr)" evidence="11">
    <location>
        <begin position="96"/>
        <end position="161"/>
    </location>
</feature>
<sequence length="204" mass="23545">MDQPVQTEVWKAQTLEELIEILHRLFAGDKVNVAEVQNVMESYESNPEEWTKYAQFDQFRYTRNLVNEGNGKFNLMLLCWGEGHGSSIHDHMDSHCFMKILQGNLKETLFEWPSKKGGGELLKKSERVLRENQCAYITDSIGLHRVENPSHTETAASLHLYSPPFETCHAFDQRTGHKQKVKMTFYSQFGERTPYAASVSQENN</sequence>
<evidence type="ECO:0000256" key="11">
    <source>
        <dbReference type="PIRSR" id="PIRSR610300-50"/>
    </source>
</evidence>
<dbReference type="GO" id="GO:0017172">
    <property type="term" value="F:cysteine dioxygenase activity"/>
    <property type="evidence" value="ECO:0007669"/>
    <property type="project" value="UniProtKB-UniRule"/>
</dbReference>
<feature type="binding site" evidence="12">
    <location>
        <position position="89"/>
    </location>
    <ligand>
        <name>Fe cation</name>
        <dbReference type="ChEBI" id="CHEBI:24875"/>
        <note>catalytic</note>
    </ligand>
</feature>
<feature type="binding site" evidence="12">
    <location>
        <position position="91"/>
    </location>
    <ligand>
        <name>Fe cation</name>
        <dbReference type="ChEBI" id="CHEBI:24875"/>
        <note>catalytic</note>
    </ligand>
</feature>
<evidence type="ECO:0000256" key="9">
    <source>
        <dbReference type="ARBA" id="ARBA00024284"/>
    </source>
</evidence>
<evidence type="ECO:0000256" key="4">
    <source>
        <dbReference type="ARBA" id="ARBA00022723"/>
    </source>
</evidence>
<evidence type="ECO:0000256" key="1">
    <source>
        <dbReference type="ARBA" id="ARBA00001967"/>
    </source>
</evidence>
<comment type="function">
    <text evidence="10">Catalyzes the oxidation of cysteine to cysteine sulfinic acid with addition of molecular dioxygen.</text>
</comment>
<dbReference type="GO" id="GO:0019448">
    <property type="term" value="P:L-cysteine catabolic process"/>
    <property type="evidence" value="ECO:0007669"/>
    <property type="project" value="TreeGrafter"/>
</dbReference>
<name>A0AA97JTJ0_EUBMA</name>
<keyword evidence="5 11" id="KW-0883">Thioether bond</keyword>
<dbReference type="InterPro" id="IPR014710">
    <property type="entry name" value="RmlC-like_jellyroll"/>
</dbReference>
<reference evidence="15" key="1">
    <citation type="submission" date="2025-08" db="UniProtKB">
        <authorList>
            <consortium name="RefSeq"/>
        </authorList>
    </citation>
    <scope>IDENTIFICATION</scope>
    <source>
        <tissue evidence="15">Blood</tissue>
    </source>
</reference>
<organism evidence="14 15">
    <name type="scientific">Eublepharis macularius</name>
    <name type="common">Leopard gecko</name>
    <name type="synonym">Cyrtodactylus macularius</name>
    <dbReference type="NCBI Taxonomy" id="481883"/>
    <lineage>
        <taxon>Eukaryota</taxon>
        <taxon>Metazoa</taxon>
        <taxon>Chordata</taxon>
        <taxon>Craniata</taxon>
        <taxon>Vertebrata</taxon>
        <taxon>Euteleostomi</taxon>
        <taxon>Lepidosauria</taxon>
        <taxon>Squamata</taxon>
        <taxon>Bifurcata</taxon>
        <taxon>Gekkota</taxon>
        <taxon>Eublepharidae</taxon>
        <taxon>Eublepharinae</taxon>
        <taxon>Eublepharis</taxon>
    </lineage>
</organism>
<proteinExistence type="inferred from homology"/>
<comment type="similarity">
    <text evidence="3 13">Belongs to the cysteine dioxygenase family.</text>
</comment>
<comment type="cofactor">
    <cofactor evidence="13">
        <name>Fe cation</name>
        <dbReference type="ChEBI" id="CHEBI:24875"/>
    </cofactor>
    <text evidence="13">Binds 1 Fe cation per subunit.</text>
</comment>
<comment type="catalytic activity">
    <reaction evidence="9">
        <text>L-cysteine + O2 = 3-sulfino-L-alanine + H(+)</text>
        <dbReference type="Rhea" id="RHEA:20441"/>
        <dbReference type="ChEBI" id="CHEBI:15378"/>
        <dbReference type="ChEBI" id="CHEBI:15379"/>
        <dbReference type="ChEBI" id="CHEBI:35235"/>
        <dbReference type="ChEBI" id="CHEBI:61085"/>
        <dbReference type="EC" id="1.13.11.20"/>
    </reaction>
    <physiologicalReaction direction="left-to-right" evidence="9">
        <dbReference type="Rhea" id="RHEA:20442"/>
    </physiologicalReaction>
</comment>
<evidence type="ECO:0000256" key="10">
    <source>
        <dbReference type="ARBA" id="ARBA00033725"/>
    </source>
</evidence>
<evidence type="ECO:0000313" key="14">
    <source>
        <dbReference type="Proteomes" id="UP001190640"/>
    </source>
</evidence>
<dbReference type="GO" id="GO:0008198">
    <property type="term" value="F:ferrous iron binding"/>
    <property type="evidence" value="ECO:0007669"/>
    <property type="project" value="UniProtKB-ARBA"/>
</dbReference>
<dbReference type="GeneID" id="129334657"/>
<evidence type="ECO:0000256" key="2">
    <source>
        <dbReference type="ARBA" id="ARBA00004759"/>
    </source>
</evidence>
<keyword evidence="6 13" id="KW-0223">Dioxygenase</keyword>
<keyword evidence="4 12" id="KW-0479">Metal-binding</keyword>
<comment type="pathway">
    <text evidence="2 13">Organosulfur biosynthesis; taurine biosynthesis; hypotaurine from L-cysteine: step 1/2.</text>
</comment>
<evidence type="ECO:0000256" key="7">
    <source>
        <dbReference type="ARBA" id="ARBA00023002"/>
    </source>
</evidence>
<evidence type="ECO:0000313" key="15">
    <source>
        <dbReference type="RefSeq" id="XP_054842876.1"/>
    </source>
</evidence>
<dbReference type="Pfam" id="PF05995">
    <property type="entry name" value="CDO_I"/>
    <property type="match status" value="1"/>
</dbReference>
<dbReference type="FunFam" id="2.60.120.10:FF:000045">
    <property type="entry name" value="Cysteine dioxygenase 1"/>
    <property type="match status" value="1"/>
</dbReference>
<keyword evidence="8 12" id="KW-0408">Iron</keyword>